<evidence type="ECO:0000256" key="1">
    <source>
        <dbReference type="ARBA" id="ARBA00004406"/>
    </source>
</evidence>
<feature type="compositionally biased region" description="Low complexity" evidence="13">
    <location>
        <begin position="326"/>
        <end position="354"/>
    </location>
</feature>
<comment type="catalytic activity">
    <reaction evidence="11">
        <text>a 1,2-diacyl-sn-glycero-3-phosphoethanolamine(in) = a 1,2-diacyl-sn-glycero-3-phosphoethanolamine(out)</text>
        <dbReference type="Rhea" id="RHEA:38895"/>
        <dbReference type="ChEBI" id="CHEBI:64612"/>
    </reaction>
</comment>
<comment type="catalytic activity">
    <reaction evidence="10">
        <text>a 1,2-diacyl-sn-glycero-3-phospho-L-serine(in) = a 1,2-diacyl-sn-glycero-3-phospho-L-serine(out)</text>
        <dbReference type="Rhea" id="RHEA:38663"/>
        <dbReference type="ChEBI" id="CHEBI:57262"/>
    </reaction>
</comment>
<feature type="compositionally biased region" description="Gly residues" evidence="13">
    <location>
        <begin position="1835"/>
        <end position="1847"/>
    </location>
</feature>
<evidence type="ECO:0000256" key="9">
    <source>
        <dbReference type="ARBA" id="ARBA00023136"/>
    </source>
</evidence>
<feature type="region of interest" description="Disordered" evidence="13">
    <location>
        <begin position="419"/>
        <end position="714"/>
    </location>
</feature>
<name>A0ABP0B9T0_9PEZI</name>
<dbReference type="Proteomes" id="UP001642405">
    <property type="component" value="Unassembled WGS sequence"/>
</dbReference>
<feature type="region of interest" description="Disordered" evidence="13">
    <location>
        <begin position="1878"/>
        <end position="1916"/>
    </location>
</feature>
<feature type="region of interest" description="Disordered" evidence="13">
    <location>
        <begin position="726"/>
        <end position="808"/>
    </location>
</feature>
<feature type="region of interest" description="Disordered" evidence="13">
    <location>
        <begin position="943"/>
        <end position="968"/>
    </location>
</feature>
<feature type="region of interest" description="Disordered" evidence="13">
    <location>
        <begin position="1968"/>
        <end position="1987"/>
    </location>
</feature>
<organism evidence="14 15">
    <name type="scientific">Sporothrix curviconia</name>
    <dbReference type="NCBI Taxonomy" id="1260050"/>
    <lineage>
        <taxon>Eukaryota</taxon>
        <taxon>Fungi</taxon>
        <taxon>Dikarya</taxon>
        <taxon>Ascomycota</taxon>
        <taxon>Pezizomycotina</taxon>
        <taxon>Sordariomycetes</taxon>
        <taxon>Sordariomycetidae</taxon>
        <taxon>Ophiostomatales</taxon>
        <taxon>Ophiostomataceae</taxon>
        <taxon>Sporothrix</taxon>
    </lineage>
</organism>
<feature type="compositionally biased region" description="Polar residues" evidence="13">
    <location>
        <begin position="1888"/>
        <end position="1898"/>
    </location>
</feature>
<evidence type="ECO:0000256" key="5">
    <source>
        <dbReference type="ARBA" id="ARBA00022448"/>
    </source>
</evidence>
<feature type="region of interest" description="Disordered" evidence="13">
    <location>
        <begin position="264"/>
        <end position="296"/>
    </location>
</feature>
<keyword evidence="7" id="KW-0072">Autophagy</keyword>
<feature type="region of interest" description="Disordered" evidence="13">
    <location>
        <begin position="324"/>
        <end position="367"/>
    </location>
</feature>
<keyword evidence="6" id="KW-0256">Endoplasmic reticulum</keyword>
<feature type="compositionally biased region" description="Basic and acidic residues" evidence="13">
    <location>
        <begin position="594"/>
        <end position="604"/>
    </location>
</feature>
<feature type="region of interest" description="Disordered" evidence="13">
    <location>
        <begin position="109"/>
        <end position="133"/>
    </location>
</feature>
<evidence type="ECO:0000256" key="12">
    <source>
        <dbReference type="ARBA" id="ARBA00024631"/>
    </source>
</evidence>
<evidence type="ECO:0000256" key="10">
    <source>
        <dbReference type="ARBA" id="ARBA00024479"/>
    </source>
</evidence>
<feature type="region of interest" description="Disordered" evidence="13">
    <location>
        <begin position="1751"/>
        <end position="1773"/>
    </location>
</feature>
<keyword evidence="8" id="KW-0445">Lipid transport</keyword>
<feature type="region of interest" description="Disordered" evidence="13">
    <location>
        <begin position="152"/>
        <end position="186"/>
    </location>
</feature>
<evidence type="ECO:0000256" key="7">
    <source>
        <dbReference type="ARBA" id="ARBA00023006"/>
    </source>
</evidence>
<feature type="compositionally biased region" description="Acidic residues" evidence="13">
    <location>
        <begin position="161"/>
        <end position="175"/>
    </location>
</feature>
<reference evidence="14 15" key="1">
    <citation type="submission" date="2024-01" db="EMBL/GenBank/DDBJ databases">
        <authorList>
            <person name="Allen C."/>
            <person name="Tagirdzhanova G."/>
        </authorList>
    </citation>
    <scope>NUCLEOTIDE SEQUENCE [LARGE SCALE GENOMIC DNA]</scope>
</reference>
<dbReference type="EMBL" id="CAWUHB010000011">
    <property type="protein sequence ID" value="CAK7216059.1"/>
    <property type="molecule type" value="Genomic_DNA"/>
</dbReference>
<feature type="compositionally biased region" description="Polar residues" evidence="13">
    <location>
        <begin position="355"/>
        <end position="367"/>
    </location>
</feature>
<accession>A0ABP0B9T0</accession>
<evidence type="ECO:0000313" key="14">
    <source>
        <dbReference type="EMBL" id="CAK7216059.1"/>
    </source>
</evidence>
<dbReference type="PANTHER" id="PTHR13190:SF1">
    <property type="entry name" value="AUTOPHAGY-RELATED 2, ISOFORM A"/>
    <property type="match status" value="1"/>
</dbReference>
<feature type="region of interest" description="Disordered" evidence="13">
    <location>
        <begin position="2477"/>
        <end position="2500"/>
    </location>
</feature>
<feature type="compositionally biased region" description="Low complexity" evidence="13">
    <location>
        <begin position="571"/>
        <end position="587"/>
    </location>
</feature>
<feature type="compositionally biased region" description="Gly residues" evidence="13">
    <location>
        <begin position="2047"/>
        <end position="2061"/>
    </location>
</feature>
<proteinExistence type="inferred from homology"/>
<comment type="subcellular location">
    <subcellularLocation>
        <location evidence="1">Endoplasmic reticulum membrane</location>
        <topology evidence="1">Peripheral membrane protein</topology>
    </subcellularLocation>
    <subcellularLocation>
        <location evidence="2">Preautophagosomal structure membrane</location>
        <topology evidence="2">Peripheral membrane protein</topology>
    </subcellularLocation>
</comment>
<feature type="compositionally biased region" description="Polar residues" evidence="13">
    <location>
        <begin position="674"/>
        <end position="688"/>
    </location>
</feature>
<keyword evidence="5" id="KW-0813">Transport</keyword>
<feature type="compositionally biased region" description="Basic and acidic residues" evidence="13">
    <location>
        <begin position="2484"/>
        <end position="2493"/>
    </location>
</feature>
<keyword evidence="15" id="KW-1185">Reference proteome</keyword>
<evidence type="ECO:0000256" key="11">
    <source>
        <dbReference type="ARBA" id="ARBA00024615"/>
    </source>
</evidence>
<comment type="similarity">
    <text evidence="3">Belongs to the ATG2 family.</text>
</comment>
<evidence type="ECO:0000256" key="4">
    <source>
        <dbReference type="ARBA" id="ARBA00018070"/>
    </source>
</evidence>
<protein>
    <recommendedName>
        <fullName evidence="4">Autophagy-related protein 2</fullName>
    </recommendedName>
</protein>
<evidence type="ECO:0000256" key="8">
    <source>
        <dbReference type="ARBA" id="ARBA00023055"/>
    </source>
</evidence>
<dbReference type="InterPro" id="IPR026849">
    <property type="entry name" value="ATG2"/>
</dbReference>
<feature type="compositionally biased region" description="Polar residues" evidence="13">
    <location>
        <begin position="493"/>
        <end position="511"/>
    </location>
</feature>
<feature type="compositionally biased region" description="Polar residues" evidence="13">
    <location>
        <begin position="264"/>
        <end position="274"/>
    </location>
</feature>
<feature type="compositionally biased region" description="Gly residues" evidence="13">
    <location>
        <begin position="1907"/>
        <end position="1916"/>
    </location>
</feature>
<evidence type="ECO:0000256" key="3">
    <source>
        <dbReference type="ARBA" id="ARBA00009714"/>
    </source>
</evidence>
<evidence type="ECO:0000256" key="2">
    <source>
        <dbReference type="ARBA" id="ARBA00004623"/>
    </source>
</evidence>
<gene>
    <name evidence="14" type="primary">ATG2</name>
    <name evidence="14" type="ORF">SCUCBS95973_002676</name>
</gene>
<feature type="compositionally biased region" description="Basic and acidic residues" evidence="13">
    <location>
        <begin position="636"/>
        <end position="648"/>
    </location>
</feature>
<comment type="caution">
    <text evidence="14">The sequence shown here is derived from an EMBL/GenBank/DDBJ whole genome shotgun (WGS) entry which is preliminary data.</text>
</comment>
<comment type="catalytic activity">
    <reaction evidence="12">
        <text>a 1,2-diacyl-sn-glycero-3-phosphocholine(in) = a 1,2-diacyl-sn-glycero-3-phosphocholine(out)</text>
        <dbReference type="Rhea" id="RHEA:38571"/>
        <dbReference type="ChEBI" id="CHEBI:57643"/>
    </reaction>
</comment>
<feature type="region of interest" description="Disordered" evidence="13">
    <location>
        <begin position="1830"/>
        <end position="1855"/>
    </location>
</feature>
<feature type="region of interest" description="Disordered" evidence="13">
    <location>
        <begin position="1510"/>
        <end position="1536"/>
    </location>
</feature>
<feature type="compositionally biased region" description="Acidic residues" evidence="13">
    <location>
        <begin position="442"/>
        <end position="470"/>
    </location>
</feature>
<dbReference type="PANTHER" id="PTHR13190">
    <property type="entry name" value="AUTOPHAGY-RELATED 2, ISOFORM A"/>
    <property type="match status" value="1"/>
</dbReference>
<feature type="region of interest" description="Disordered" evidence="13">
    <location>
        <begin position="2044"/>
        <end position="2072"/>
    </location>
</feature>
<evidence type="ECO:0000313" key="15">
    <source>
        <dbReference type="Proteomes" id="UP001642405"/>
    </source>
</evidence>
<feature type="compositionally biased region" description="Basic and acidic residues" evidence="13">
    <location>
        <begin position="109"/>
        <end position="118"/>
    </location>
</feature>
<evidence type="ECO:0000256" key="13">
    <source>
        <dbReference type="SAM" id="MobiDB-lite"/>
    </source>
</evidence>
<dbReference type="Pfam" id="PF13329">
    <property type="entry name" value="ATG2_CAD"/>
    <property type="match status" value="1"/>
</dbReference>
<sequence>MASILDSFRNSSMPKRLLRYALSRFDVLDADALNLDNLDLAWGRNTVLEFRDVGLKLKILQQLLQLPPTFHIRKAKVAILRITLPVDIYSSPIQIQVTGVDVRLRISKDGDEAGDKSGRRGSTKPGDDDDAVPTAADLAQSFLDHQPAQEKKALEEALAAADEEDEYDDDDDNDGDSTSSSSQTLGTGQALTLPAFLTGFLQGIVDRIQVNIEGVTFQLEVDVPVEASAATAAGPAAAETASPGGVEPVVFQLALSRMNVEGVTTSITPATSPKDQGGGGEDKDTAGDATRPPIAIVPKEGKRHISLENVRAFLISEANVFSTLDRSPSMPSMPSSLASRSPSIPSRGPPSRASTSSSGPTFTSRAFNNPVAASLHGQDGAEDDADGGAASIVASSVGRSAMLQSQYGLQDSEDAFNIPYEMDSSSDDNDSTTNENQPASFEGDDADAGVDADVDANDEANDDADADFDAGEALASSTSTPRASVYGGDHTSGLATNMSGMFPTQTSQAAQSAVVHGGSGDQERLQWSAWGHEAQSEPSLRRHADVPRPPIVGSTASSAGIDLLDTGAPLSGSQHSDSGGAASAGSAEPSDDLAESHMYSHEEAESMYMSAFSHPDPSRTRSAMPGGWDHEDGDDAGDHYDHYNDNRSVHSGSNRSGSIRADSPIPSAMFEDTYASNGGFNPDQSTQLPLRPASVEPAIQSSPPASPPLVRPAASLGLAGSGMLFQSASRRSSSSRGPSPANLNEIMDPSENVVFPGLRSSRRSSNEFPESSESPQNERDQQVAGYPEDEEQDSTRSQPDEAATPRGPARLVKEILALQYISIYVPSNHKPIDIAQQTAHELRLKQHQDRMGRSVAPHLPGAFSVYSSAGASSLGESSLGESAFYSRLDESQLLPQTAHEKPPPSDSSVEVTLAPLEIRFDASIGFLLAMVVSELMQSVKTGLQHKQKQRKRDPATAQGSDDTASPAVPEIKVHAEKISLLFLDKLAGVADTAERFFDLPRASGFSQTGDVLLQTILEDLVVGLIPSSSALPKPVLGSSRATTSVVSASKTTIDLKRFRFGYADADILSFDRRIQMRASVRDVFPPAGDDISVKISQSVQTFRCEINTLPLLVSMDLQRLDETFSWFGGLSSFLSMGSSITSAGSGGNGGAAKMVALPKAEVPAPMPRGVRFEAPINPDDKSAAAENKIDMRIGGIRLDLVGRDCSLGLDTSAVKLVSREEGIGVGVSRIKLAGPYLRNSRGDPPVTAEVVNTRLEFLNVPKDKDLERLLELITPSRVKFDEREDVIMVDTLLRQRRSGPLLRLNVDDLNVHVHNIAQLSCLPSLGEEIARLATVAKYLPEDDRPGLLTLGLIRRMDLSVDVGGRLGLFQATVGDFETAHISIPSLVSVAVGSLSLHRNHTEELIGSSAVPVVASPSTAAAVAAATAPSAASTVISPAQTSGKSPALMLRIIGDDMEPVIKIKMWGLNFEYRVPTIMDVLGLAKDATPQDFEASLAASVANLGEQAHTAIGRGSGSGASGSSGTSPRKKAASAADARDVAAKPTTLDLAFRDCMIGLNPLKLSSKLNVVLVDARLEVAIPKADEEIDTVVHLNKISLLLIDDVSTLSSAKEVSFAPQGAARRSSGGTSFLSPPTLSKDIVSRLCARGFVDICQISAAKVSIHVSAPGEDGQKTVDLEVRDDLLVLETCADSTQTLITLANALKPPTPPSKEIKFKTQVMPVRDLLASISIDAFGRAEGNYNFDEDFILEEDEDDGTMGPGSEENLYGASSGGSHLVLTDQGNRAVEESVASLPSIAADDDDLLLDDDLDADHGMAGTVAEQLFNASSVFSEQTERGGGSGGGSGGGKENVKPNDRRSLLLENSVSSLGAEENFFGTASDTAAEESSHANRWNSAQNNYDKNKKRKAGGGGGGGGIGEAIMPGGKPPPLCVRVRDVHVIWNLFDGYDWQNTRDVIAKTVEEVEAKAYERRTRHRRRSGQDQYNPYSDDEEEEAVIGDFLFNSIYIGIPATHDPRELTQAINQNIYGDATGDTESIAATTITAASTRAGGAGGGGGGGAGGHASRGSRSKKLKLQRSRRHKITFELGGVAADLVVYPPGSGETQSSIDVRVHDLDVFDHVPTSTWKKFATYDRDAGERPIDGDMLHLEVLVVKPVPELAATEFVLKVSLLPLRLHVDQDALDFITRFFEFKDDSAPPTHASASDVPFIQRAEIRDIPVQLDFKPKRVDYAGLRSGHTTEFMNFLILDGSRMTMRHTIIYGVSGFDRLGKTLNDIWMPDIKRHQLPGVLAGLAPVRSLVTVGSGFKDLIEIPIQEYRHNGRIVRSISKGAMAFAKSTGTELVKLGAKVATGTQYVLQGAEGMLNKNNPDAPQYLTAQTGGIGGIGGDSGDGDDSDDERKQISLYADQPTGVVQGLRHAYTSLARDLHVARDAIIAVPAEVRESTSATGAAKVVIKHAPTIIFRPAIGATKAIGQTLMGATNSLDPQNLRRVEDKYKSGPGRRG</sequence>
<feature type="compositionally biased region" description="Basic residues" evidence="13">
    <location>
        <begin position="2063"/>
        <end position="2072"/>
    </location>
</feature>
<evidence type="ECO:0000256" key="6">
    <source>
        <dbReference type="ARBA" id="ARBA00022824"/>
    </source>
</evidence>
<feature type="compositionally biased region" description="Low complexity" evidence="13">
    <location>
        <begin position="727"/>
        <end position="741"/>
    </location>
</feature>
<keyword evidence="9" id="KW-0472">Membrane</keyword>